<evidence type="ECO:0008006" key="3">
    <source>
        <dbReference type="Google" id="ProtNLM"/>
    </source>
</evidence>
<name>A0ABT0NHH8_9FIRM</name>
<dbReference type="RefSeq" id="WP_249376700.1">
    <property type="nucleotide sequence ID" value="NZ_SNUZ01000008.1"/>
</dbReference>
<reference evidence="1 2" key="1">
    <citation type="submission" date="2019-03" db="EMBL/GenBank/DDBJ databases">
        <authorList>
            <person name="Molinero N."/>
            <person name="Sanchez B."/>
            <person name="Walker A."/>
            <person name="Duncan S."/>
            <person name="Delgado S."/>
            <person name="Margolles A."/>
        </authorList>
    </citation>
    <scope>NUCLEOTIDE SEQUENCE [LARGE SCALE GENOMIC DNA]</scope>
    <source>
        <strain evidence="1 2">IPLA60002</strain>
    </source>
</reference>
<dbReference type="EMBL" id="SNUZ01000008">
    <property type="protein sequence ID" value="MCL3787688.1"/>
    <property type="molecule type" value="Genomic_DNA"/>
</dbReference>
<accession>A0ABT0NHH8</accession>
<sequence>MLKREEFEATETFAYHAERDLEKSIIDSFFNKSIVGIDIEDIDDSDIEKFMSVYRKYCKKFSDILSKNLIDTLIMCGFKSKKPAGFSKDECAECLVETVNQMLEALKSNRSKLNNLGDKRFDKYFSKLTMWNVKQAWLSGASKYVNRIDIFKICFALGLKSKYDEKYIKGEPCYENLFNKVFNQRYCLKRPDEMCFSYCLKVGKNYGDALDLYNKYLEKTNSESNACNNIKTGDDTQTMFNALSGIKNDDNFMKFLLFYYKDFLNNNTSIKKYLISVFNSYEVDEDKKILFKKNYSKYDKMYIKTDYRNYNVKKLYFADNIMINDERIKEFRNNLKEIDFDNDIISQNYIDDFYLINQILVKLNLRKKQKNKCMGEIDEWEIKRDTHNETLEYYNDMRKLIIITNFLDYFVQQSDNKIHSPAQKSEEFICNTNDALKKFNFNYLYPYNSFDLFFYLCSLTIDPVSTYYRILNFYYLKLQELHEYKDL</sequence>
<protein>
    <recommendedName>
        <fullName evidence="3">LA2681-like HEPN domain-containing protein</fullName>
    </recommendedName>
</protein>
<keyword evidence="2" id="KW-1185">Reference proteome</keyword>
<comment type="caution">
    <text evidence="1">The sequence shown here is derived from an EMBL/GenBank/DDBJ whole genome shotgun (WGS) entry which is preliminary data.</text>
</comment>
<gene>
    <name evidence="1" type="ORF">E2N93_06665</name>
</gene>
<evidence type="ECO:0000313" key="2">
    <source>
        <dbReference type="Proteomes" id="UP001056693"/>
    </source>
</evidence>
<proteinExistence type="predicted"/>
<evidence type="ECO:0000313" key="1">
    <source>
        <dbReference type="EMBL" id="MCL3787688.1"/>
    </source>
</evidence>
<organism evidence="1 2">
    <name type="scientific">Ruminococcus bromii</name>
    <dbReference type="NCBI Taxonomy" id="40518"/>
    <lineage>
        <taxon>Bacteria</taxon>
        <taxon>Bacillati</taxon>
        <taxon>Bacillota</taxon>
        <taxon>Clostridia</taxon>
        <taxon>Eubacteriales</taxon>
        <taxon>Oscillospiraceae</taxon>
        <taxon>Ruminococcus</taxon>
    </lineage>
</organism>
<dbReference type="Proteomes" id="UP001056693">
    <property type="component" value="Unassembled WGS sequence"/>
</dbReference>